<evidence type="ECO:0000313" key="2">
    <source>
        <dbReference type="EMBL" id="KAJ7336724.1"/>
    </source>
</evidence>
<dbReference type="SUPFAM" id="SSF53756">
    <property type="entry name" value="UDP-Glycosyltransferase/glycogen phosphorylase"/>
    <property type="match status" value="1"/>
</dbReference>
<dbReference type="PANTHER" id="PTHR48049">
    <property type="entry name" value="GLYCOSYLTRANSFERASE"/>
    <property type="match status" value="1"/>
</dbReference>
<keyword evidence="3" id="KW-1185">Reference proteome</keyword>
<dbReference type="Proteomes" id="UP001218218">
    <property type="component" value="Unassembled WGS sequence"/>
</dbReference>
<comment type="caution">
    <text evidence="2">The sequence shown here is derived from an EMBL/GenBank/DDBJ whole genome shotgun (WGS) entry which is preliminary data.</text>
</comment>
<dbReference type="GO" id="GO:0035251">
    <property type="term" value="F:UDP-glucosyltransferase activity"/>
    <property type="evidence" value="ECO:0007669"/>
    <property type="project" value="InterPro"/>
</dbReference>
<accession>A0AAD6ZRZ0</accession>
<name>A0AAD6ZRZ0_9AGAR</name>
<gene>
    <name evidence="2" type="ORF">DFH08DRAFT_280337</name>
</gene>
<evidence type="ECO:0000256" key="1">
    <source>
        <dbReference type="ARBA" id="ARBA00022679"/>
    </source>
</evidence>
<protein>
    <recommendedName>
        <fullName evidence="4">Glycosyltransferase</fullName>
    </recommendedName>
</protein>
<organism evidence="2 3">
    <name type="scientific">Mycena albidolilacea</name>
    <dbReference type="NCBI Taxonomy" id="1033008"/>
    <lineage>
        <taxon>Eukaryota</taxon>
        <taxon>Fungi</taxon>
        <taxon>Dikarya</taxon>
        <taxon>Basidiomycota</taxon>
        <taxon>Agaricomycotina</taxon>
        <taxon>Agaricomycetes</taxon>
        <taxon>Agaricomycetidae</taxon>
        <taxon>Agaricales</taxon>
        <taxon>Marasmiineae</taxon>
        <taxon>Mycenaceae</taxon>
        <taxon>Mycena</taxon>
    </lineage>
</organism>
<sequence>MATRHIVAMLLPAWGHTIGYLNAAIQMLSKDSGLVITIVQHNLVAPKTTAELAGRSHDKTRLRVLGVGDTRLDLGPATLKVATEQLVSGWMENIARMAQGSEGWPKPRSIHFDFACGGLVVEATKKIVGPACKTLLWWSSLVVSMPANLSNYDFVAIAHEIYADESRRSGRSLDDVLQQVAEAGNGTDELSGLTLKYPGGPDMYDHEAHAYASGRPLSAAMLTQAQTLARAVDGYIVPSSTVLEPVGVPFCRELYVKRGQEVFTIGTQVDEECWNGGGAVEPSNETVKAFLDSAVREYGPKSVLYISFGSVFFPVKTPRLVEALIDVLLNLELPFPFIFALGAQMASLPAPLIQRVHESEKGLICDFWVEQAALLQHGAVGWFLTHGGFNSVSESLTQGIPLIIWPVAAEQPVNAGFLSAEPNAVAIELFQVRTGPQLGPSLRSDAKIAGTVLAASEEFKAVFTAARGSRGALLQANAGRMARALRESHTTEGAEELVRLTEF</sequence>
<dbReference type="Gene3D" id="3.40.50.2000">
    <property type="entry name" value="Glycogen Phosphorylase B"/>
    <property type="match status" value="2"/>
</dbReference>
<dbReference type="PANTHER" id="PTHR48049:SF132">
    <property type="entry name" value="GLYCOSYLTRANSFERASE"/>
    <property type="match status" value="1"/>
</dbReference>
<evidence type="ECO:0000313" key="3">
    <source>
        <dbReference type="Proteomes" id="UP001218218"/>
    </source>
</evidence>
<evidence type="ECO:0008006" key="4">
    <source>
        <dbReference type="Google" id="ProtNLM"/>
    </source>
</evidence>
<dbReference type="AlphaFoldDB" id="A0AAD6ZRZ0"/>
<dbReference type="InterPro" id="IPR050481">
    <property type="entry name" value="UDP-glycosyltransf_plant"/>
</dbReference>
<keyword evidence="1" id="KW-0808">Transferase</keyword>
<dbReference type="EMBL" id="JARIHO010000030">
    <property type="protein sequence ID" value="KAJ7336724.1"/>
    <property type="molecule type" value="Genomic_DNA"/>
</dbReference>
<reference evidence="2" key="1">
    <citation type="submission" date="2023-03" db="EMBL/GenBank/DDBJ databases">
        <title>Massive genome expansion in bonnet fungi (Mycena s.s.) driven by repeated elements and novel gene families across ecological guilds.</title>
        <authorList>
            <consortium name="Lawrence Berkeley National Laboratory"/>
            <person name="Harder C.B."/>
            <person name="Miyauchi S."/>
            <person name="Viragh M."/>
            <person name="Kuo A."/>
            <person name="Thoen E."/>
            <person name="Andreopoulos B."/>
            <person name="Lu D."/>
            <person name="Skrede I."/>
            <person name="Drula E."/>
            <person name="Henrissat B."/>
            <person name="Morin E."/>
            <person name="Kohler A."/>
            <person name="Barry K."/>
            <person name="LaButti K."/>
            <person name="Morin E."/>
            <person name="Salamov A."/>
            <person name="Lipzen A."/>
            <person name="Mereny Z."/>
            <person name="Hegedus B."/>
            <person name="Baldrian P."/>
            <person name="Stursova M."/>
            <person name="Weitz H."/>
            <person name="Taylor A."/>
            <person name="Grigoriev I.V."/>
            <person name="Nagy L.G."/>
            <person name="Martin F."/>
            <person name="Kauserud H."/>
        </authorList>
    </citation>
    <scope>NUCLEOTIDE SEQUENCE</scope>
    <source>
        <strain evidence="2">CBHHK002</strain>
    </source>
</reference>
<dbReference type="InterPro" id="IPR002213">
    <property type="entry name" value="UDP_glucos_trans"/>
</dbReference>
<proteinExistence type="predicted"/>
<dbReference type="Pfam" id="PF00201">
    <property type="entry name" value="UDPGT"/>
    <property type="match status" value="1"/>
</dbReference>